<protein>
    <submittedName>
        <fullName evidence="1">DUF261 family protein</fullName>
    </submittedName>
</protein>
<dbReference type="EMBL" id="CP114644">
    <property type="protein sequence ID" value="WAZ91707.1"/>
    <property type="molecule type" value="Genomic_DNA"/>
</dbReference>
<evidence type="ECO:0000313" key="2">
    <source>
        <dbReference type="Proteomes" id="UP001164544"/>
    </source>
</evidence>
<dbReference type="AlphaFoldDB" id="A0AAQ2WX90"/>
<proteinExistence type="predicted"/>
<reference evidence="1" key="1">
    <citation type="submission" date="2022-12" db="EMBL/GenBank/DDBJ databases">
        <title>B. miyamotoi WGS.</title>
        <authorList>
            <person name="Kuleshov K.V."/>
            <person name="Hoornstra D."/>
            <person name="Hovius J.W."/>
            <person name="Platonov A.E."/>
            <person name="Telford S.R. III."/>
        </authorList>
    </citation>
    <scope>NUCLEOTIDE SEQUENCE</scope>
    <source>
        <strain evidence="1">410</strain>
        <plasmid evidence="1">p410-cp29-2</plasmid>
    </source>
</reference>
<dbReference type="RefSeq" id="WP_070401450.1">
    <property type="nucleotide sequence ID" value="NZ_CP017129.1"/>
</dbReference>
<accession>A0AAQ2WX90</accession>
<dbReference type="InterPro" id="IPR004884">
    <property type="entry name" value="DUF261"/>
</dbReference>
<organism evidence="1 2">
    <name type="scientific">Borrelia miyamotoi</name>
    <dbReference type="NCBI Taxonomy" id="47466"/>
    <lineage>
        <taxon>Bacteria</taxon>
        <taxon>Pseudomonadati</taxon>
        <taxon>Spirochaetota</taxon>
        <taxon>Spirochaetia</taxon>
        <taxon>Spirochaetales</taxon>
        <taxon>Borreliaceae</taxon>
        <taxon>Borrelia</taxon>
    </lineage>
</organism>
<keyword evidence="1" id="KW-0614">Plasmid</keyword>
<sequence>MNINQNDLRLKLEIQKFGCYLLCLHYYIETHNKNLRFNTFDINDNYHKFVNLGYIKNNCFILNPCRILAHYGIKSDVRWEYKNYVSKSNEFEVSEVKLDKAFGSHFIATNNSEVLYDSLKLKEKGTPYQVTSKRIFRKY</sequence>
<evidence type="ECO:0000313" key="1">
    <source>
        <dbReference type="EMBL" id="WAZ91707.1"/>
    </source>
</evidence>
<dbReference type="Pfam" id="PF03196">
    <property type="entry name" value="DUF261"/>
    <property type="match status" value="1"/>
</dbReference>
<geneLocation type="plasmid" evidence="1 2">
    <name>p410-cp29-2</name>
</geneLocation>
<dbReference type="Proteomes" id="UP001164544">
    <property type="component" value="Plasmid p410-cp29-2"/>
</dbReference>
<name>A0AAQ2WX90_9SPIR</name>
<gene>
    <name evidence="1" type="ORF">O5398_06235</name>
</gene>